<comment type="caution">
    <text evidence="9">The sequence shown here is derived from an EMBL/GenBank/DDBJ whole genome shotgun (WGS) entry which is preliminary data.</text>
</comment>
<evidence type="ECO:0000256" key="6">
    <source>
        <dbReference type="ARBA" id="ARBA00023277"/>
    </source>
</evidence>
<dbReference type="EMBL" id="JAVDUU010000004">
    <property type="protein sequence ID" value="MDR6944412.1"/>
    <property type="molecule type" value="Genomic_DNA"/>
</dbReference>
<evidence type="ECO:0000259" key="8">
    <source>
        <dbReference type="Pfam" id="PF17042"/>
    </source>
</evidence>
<keyword evidence="5" id="KW-0067">ATP-binding</keyword>
<evidence type="ECO:0000256" key="4">
    <source>
        <dbReference type="ARBA" id="ARBA00022777"/>
    </source>
</evidence>
<dbReference type="Gene3D" id="3.40.50.10840">
    <property type="entry name" value="Putative sugar-binding, N-terminal domain"/>
    <property type="match status" value="1"/>
</dbReference>
<gene>
    <name evidence="9" type="ORF">J2W55_004272</name>
</gene>
<dbReference type="RefSeq" id="WP_310100416.1">
    <property type="nucleotide sequence ID" value="NZ_JAVDUU010000004.1"/>
</dbReference>
<dbReference type="InterPro" id="IPR037051">
    <property type="entry name" value="4-carb_acid_sugar_kinase_N_sf"/>
</dbReference>
<keyword evidence="10" id="KW-1185">Reference proteome</keyword>
<dbReference type="InterPro" id="IPR031475">
    <property type="entry name" value="NBD_C"/>
</dbReference>
<dbReference type="SUPFAM" id="SSF142764">
    <property type="entry name" value="YgbK-like"/>
    <property type="match status" value="1"/>
</dbReference>
<reference evidence="9 10" key="1">
    <citation type="submission" date="2023-07" db="EMBL/GenBank/DDBJ databases">
        <title>Sorghum-associated microbial communities from plants grown in Nebraska, USA.</title>
        <authorList>
            <person name="Schachtman D."/>
        </authorList>
    </citation>
    <scope>NUCLEOTIDE SEQUENCE [LARGE SCALE GENOMIC DNA]</scope>
    <source>
        <strain evidence="9 10">3262</strain>
    </source>
</reference>
<keyword evidence="2" id="KW-0808">Transferase</keyword>
<dbReference type="Gene3D" id="3.40.980.20">
    <property type="entry name" value="Four-carbon acid sugar kinase, nucleotide binding domain"/>
    <property type="match status" value="1"/>
</dbReference>
<accession>A0ABU1TG72</accession>
<evidence type="ECO:0000313" key="10">
    <source>
        <dbReference type="Proteomes" id="UP001247620"/>
    </source>
</evidence>
<proteinExistence type="inferred from homology"/>
<feature type="domain" description="Four-carbon acid sugar kinase nucleotide binding" evidence="8">
    <location>
        <begin position="247"/>
        <end position="371"/>
    </location>
</feature>
<evidence type="ECO:0000259" key="7">
    <source>
        <dbReference type="Pfam" id="PF07005"/>
    </source>
</evidence>
<keyword evidence="4" id="KW-0418">Kinase</keyword>
<dbReference type="InterPro" id="IPR042213">
    <property type="entry name" value="NBD_C_sf"/>
</dbReference>
<dbReference type="Pfam" id="PF07005">
    <property type="entry name" value="SBD_N"/>
    <property type="match status" value="1"/>
</dbReference>
<sequence length="382" mass="41918">MIAVIADDLTGAAELAGIGLDYQLKTEINTIVDPACTADLLIIATDTRSLRKSEAKSIISNLTRQLVALKPQIIFKKIDSALRGHVLDEIESQMEAAHLKRALIVPGNPQHGKKVINGIYYYNGKPVHLSNYAHDPAFPVISSNVRVMLRANETLPILKTDERLPETGIVIGEAPDPHDLVYWAELADNKTLIAGASGLFNSLLALFYEKHVVSAKAPGALLPRLFVFGSTFNQGKYPVIDGLIHNIPVVHIPARVIVNDVKAHLYENYLDLIIQYLTDHRNAIIAISSDTLREQPIDPVQLAGKMGNIIKYINQQVHLNELLIEGGATAWAILAQLNITKLHPLQQISAGVIRTNVAGDNQLYVTLKPGSYKWPASVWATN</sequence>
<evidence type="ECO:0000256" key="5">
    <source>
        <dbReference type="ARBA" id="ARBA00022840"/>
    </source>
</evidence>
<evidence type="ECO:0000256" key="1">
    <source>
        <dbReference type="ARBA" id="ARBA00005715"/>
    </source>
</evidence>
<organism evidence="9 10">
    <name type="scientific">Mucilaginibacter pocheonensis</name>
    <dbReference type="NCBI Taxonomy" id="398050"/>
    <lineage>
        <taxon>Bacteria</taxon>
        <taxon>Pseudomonadati</taxon>
        <taxon>Bacteroidota</taxon>
        <taxon>Sphingobacteriia</taxon>
        <taxon>Sphingobacteriales</taxon>
        <taxon>Sphingobacteriaceae</taxon>
        <taxon>Mucilaginibacter</taxon>
    </lineage>
</organism>
<evidence type="ECO:0000256" key="2">
    <source>
        <dbReference type="ARBA" id="ARBA00022679"/>
    </source>
</evidence>
<dbReference type="InterPro" id="IPR010737">
    <property type="entry name" value="4-carb_acid_sugar_kinase_N"/>
</dbReference>
<comment type="similarity">
    <text evidence="1">Belongs to the four-carbon acid sugar kinase family.</text>
</comment>
<evidence type="ECO:0000313" key="9">
    <source>
        <dbReference type="EMBL" id="MDR6944412.1"/>
    </source>
</evidence>
<keyword evidence="3" id="KW-0547">Nucleotide-binding</keyword>
<feature type="domain" description="Four-carbon acid sugar kinase N-terminal" evidence="7">
    <location>
        <begin position="2"/>
        <end position="157"/>
    </location>
</feature>
<evidence type="ECO:0000256" key="3">
    <source>
        <dbReference type="ARBA" id="ARBA00022741"/>
    </source>
</evidence>
<protein>
    <submittedName>
        <fullName evidence="9">Uncharacterized protein YgbK (DUF1537 family)</fullName>
    </submittedName>
</protein>
<name>A0ABU1TG72_9SPHI</name>
<keyword evidence="6" id="KW-0119">Carbohydrate metabolism</keyword>
<dbReference type="Proteomes" id="UP001247620">
    <property type="component" value="Unassembled WGS sequence"/>
</dbReference>
<dbReference type="Pfam" id="PF17042">
    <property type="entry name" value="NBD_C"/>
    <property type="match status" value="1"/>
</dbReference>